<dbReference type="EMBL" id="KN826718">
    <property type="protein sequence ID" value="KIK78085.1"/>
    <property type="molecule type" value="Genomic_DNA"/>
</dbReference>
<organism evidence="2 3">
    <name type="scientific">Paxillus rubicundulus Ve08.2h10</name>
    <dbReference type="NCBI Taxonomy" id="930991"/>
    <lineage>
        <taxon>Eukaryota</taxon>
        <taxon>Fungi</taxon>
        <taxon>Dikarya</taxon>
        <taxon>Basidiomycota</taxon>
        <taxon>Agaricomycotina</taxon>
        <taxon>Agaricomycetes</taxon>
        <taxon>Agaricomycetidae</taxon>
        <taxon>Boletales</taxon>
        <taxon>Paxilineae</taxon>
        <taxon>Paxillaceae</taxon>
        <taxon>Paxillus</taxon>
    </lineage>
</organism>
<dbReference type="InterPro" id="IPR016024">
    <property type="entry name" value="ARM-type_fold"/>
</dbReference>
<dbReference type="Proteomes" id="UP000054538">
    <property type="component" value="Unassembled WGS sequence"/>
</dbReference>
<dbReference type="InParanoid" id="A0A0D0DIY6"/>
<dbReference type="SUPFAM" id="SSF48371">
    <property type="entry name" value="ARM repeat"/>
    <property type="match status" value="1"/>
</dbReference>
<reference evidence="2 3" key="1">
    <citation type="submission" date="2014-04" db="EMBL/GenBank/DDBJ databases">
        <authorList>
            <consortium name="DOE Joint Genome Institute"/>
            <person name="Kuo A."/>
            <person name="Kohler A."/>
            <person name="Jargeat P."/>
            <person name="Nagy L.G."/>
            <person name="Floudas D."/>
            <person name="Copeland A."/>
            <person name="Barry K.W."/>
            <person name="Cichocki N."/>
            <person name="Veneault-Fourrey C."/>
            <person name="LaButti K."/>
            <person name="Lindquist E.A."/>
            <person name="Lipzen A."/>
            <person name="Lundell T."/>
            <person name="Morin E."/>
            <person name="Murat C."/>
            <person name="Sun H."/>
            <person name="Tunlid A."/>
            <person name="Henrissat B."/>
            <person name="Grigoriev I.V."/>
            <person name="Hibbett D.S."/>
            <person name="Martin F."/>
            <person name="Nordberg H.P."/>
            <person name="Cantor M.N."/>
            <person name="Hua S.X."/>
        </authorList>
    </citation>
    <scope>NUCLEOTIDE SEQUENCE [LARGE SCALE GENOMIC DNA]</scope>
    <source>
        <strain evidence="2 3">Ve08.2h10</strain>
    </source>
</reference>
<gene>
    <name evidence="2" type="ORF">PAXRUDRAFT_17081</name>
</gene>
<name>A0A0D0DIY6_9AGAM</name>
<evidence type="ECO:0000313" key="3">
    <source>
        <dbReference type="Proteomes" id="UP000054538"/>
    </source>
</evidence>
<protein>
    <submittedName>
        <fullName evidence="2">Uncharacterized protein</fullName>
    </submittedName>
</protein>
<dbReference type="HOGENOM" id="CLU_434177_0_0_1"/>
<proteinExistence type="predicted"/>
<feature type="compositionally biased region" description="Polar residues" evidence="1">
    <location>
        <begin position="297"/>
        <end position="310"/>
    </location>
</feature>
<sequence>MDYHTFPSQHPDNTLLISNARETLSKRFGAEPAPNNMMAINSMTPDDQIIARVLVVPPHYMTNILDLLFCRYVLALILVNGAKDIIKPFKRWACFAQNYLHLANIWNPFQEDITEAPEVGEAWQSLRFDQFIVTEAVVMRHEPVYVSEYRRTRTEDMPNLSQHSIHSLDWSEHERRLARLPHFSGILYGGRIPPIPPSHEKAKCMLAEASDWYDDGNRPMILDTYTDYWDTETVEKVEGEGEGDGEDEGEDKAMNDNEDEDEDEDEEEDQDEDEDEEDDQDEDEDEELGMQVGMGPQASTSTGPASTVQAAATRKCDRSGSNVAAVHSPPRKKPAGAAQGRSSKACRASEYIQEPANTIERGRRKEFWDGQTICRDASKPQYHVENGRVLITGGSSSKDVDHAFGAHIPTWNAGQVNWSLLVTTSTNANVPLPPTPDQNAMDIDDDDVMQGVTVDGTYQHDASRASSSAVSWPSGTSDIVSLYRVSDPTSVSMVPSTIKLLYIPDPSRERTNQRWASTDLRWVRRNLSPEQLTAIAGLKNCTHKVNRPLKADLSVPGTPTDLMEWLWVITCLSECKINGVNAFQVSYMLWDEFKAVMLNPRSSTENKEKWALIRMQDCIISGVDYTINTT</sequence>
<evidence type="ECO:0000313" key="2">
    <source>
        <dbReference type="EMBL" id="KIK78085.1"/>
    </source>
</evidence>
<accession>A0A0D0DIY6</accession>
<feature type="compositionally biased region" description="Acidic residues" evidence="1">
    <location>
        <begin position="240"/>
        <end position="288"/>
    </location>
</feature>
<feature type="region of interest" description="Disordered" evidence="1">
    <location>
        <begin position="237"/>
        <end position="347"/>
    </location>
</feature>
<reference evidence="3" key="2">
    <citation type="submission" date="2015-01" db="EMBL/GenBank/DDBJ databases">
        <title>Evolutionary Origins and Diversification of the Mycorrhizal Mutualists.</title>
        <authorList>
            <consortium name="DOE Joint Genome Institute"/>
            <consortium name="Mycorrhizal Genomics Consortium"/>
            <person name="Kohler A."/>
            <person name="Kuo A."/>
            <person name="Nagy L.G."/>
            <person name="Floudas D."/>
            <person name="Copeland A."/>
            <person name="Barry K.W."/>
            <person name="Cichocki N."/>
            <person name="Veneault-Fourrey C."/>
            <person name="LaButti K."/>
            <person name="Lindquist E.A."/>
            <person name="Lipzen A."/>
            <person name="Lundell T."/>
            <person name="Morin E."/>
            <person name="Murat C."/>
            <person name="Riley R."/>
            <person name="Ohm R."/>
            <person name="Sun H."/>
            <person name="Tunlid A."/>
            <person name="Henrissat B."/>
            <person name="Grigoriev I.V."/>
            <person name="Hibbett D.S."/>
            <person name="Martin F."/>
        </authorList>
    </citation>
    <scope>NUCLEOTIDE SEQUENCE [LARGE SCALE GENOMIC DNA]</scope>
    <source>
        <strain evidence="3">Ve08.2h10</strain>
    </source>
</reference>
<dbReference type="OrthoDB" id="2693155at2759"/>
<dbReference type="AlphaFoldDB" id="A0A0D0DIY6"/>
<evidence type="ECO:0000256" key="1">
    <source>
        <dbReference type="SAM" id="MobiDB-lite"/>
    </source>
</evidence>
<keyword evidence="3" id="KW-1185">Reference proteome</keyword>